<name>C6RIU9_9BACT</name>
<gene>
    <name evidence="1" type="ORF">CAMSH0001_1446</name>
</gene>
<proteinExistence type="predicted"/>
<sequence>MIYKIIAKKVGKTRGSRLLNFGAKIALPPNASNSCFVSRSPSALC</sequence>
<accession>C6RIU9</accession>
<evidence type="ECO:0000313" key="2">
    <source>
        <dbReference type="Proteomes" id="UP000003107"/>
    </source>
</evidence>
<reference evidence="1 2" key="1">
    <citation type="submission" date="2009-07" db="EMBL/GenBank/DDBJ databases">
        <authorList>
            <person name="Madupu R."/>
            <person name="Sebastian Y."/>
            <person name="Durkin A.S."/>
            <person name="Torralba M."/>
            <person name="Methe B."/>
            <person name="Sutton G.G."/>
            <person name="Strausberg R.L."/>
            <person name="Nelson K.E."/>
        </authorList>
    </citation>
    <scope>NUCLEOTIDE SEQUENCE [LARGE SCALE GENOMIC DNA]</scope>
    <source>
        <strain evidence="1 2">RM3277</strain>
    </source>
</reference>
<keyword evidence="2" id="KW-1185">Reference proteome</keyword>
<dbReference type="AlphaFoldDB" id="C6RIU9"/>
<dbReference type="STRING" id="553219.CAMSH0001_1446"/>
<organism evidence="1 2">
    <name type="scientific">Campylobacter showae RM3277</name>
    <dbReference type="NCBI Taxonomy" id="553219"/>
    <lineage>
        <taxon>Bacteria</taxon>
        <taxon>Pseudomonadati</taxon>
        <taxon>Campylobacterota</taxon>
        <taxon>Epsilonproteobacteria</taxon>
        <taxon>Campylobacterales</taxon>
        <taxon>Campylobacteraceae</taxon>
        <taxon>Campylobacter</taxon>
    </lineage>
</organism>
<dbReference type="EMBL" id="ACVQ01000032">
    <property type="protein sequence ID" value="EET78842.1"/>
    <property type="molecule type" value="Genomic_DNA"/>
</dbReference>
<dbReference type="Proteomes" id="UP000003107">
    <property type="component" value="Unassembled WGS sequence"/>
</dbReference>
<evidence type="ECO:0000313" key="1">
    <source>
        <dbReference type="EMBL" id="EET78842.1"/>
    </source>
</evidence>
<comment type="caution">
    <text evidence="1">The sequence shown here is derived from an EMBL/GenBank/DDBJ whole genome shotgun (WGS) entry which is preliminary data.</text>
</comment>
<protein>
    <submittedName>
        <fullName evidence="1">Uncharacterized protein</fullName>
    </submittedName>
</protein>